<sequence length="424" mass="46713">MAFCDVDQDVMRVTRRVVRPWPVDPSVPCREFAPNSDISIPVGGTQLPLSAQVRPKIDGTQSQEIGSRPIDRLSFGDTLRSSRASPGFTAVGPSPSWVRPLSTAPLVSSTKSWVPSVSSATTTASSVPSVSSASVSSAPVEESAAKITDADPWARPAWVAVEKQEFRRQHLQLNNPQTLALIDACEFVSLGGYCGAAFSLQSLGLKKFTYPFDWVRAPVEGVIQCVEDKFNGFFTYKFIADEGGHQLFGSTQWGGSFWHHDPRSAKVKFEFERRVDRFYGKRHNEAPSCKPRIFVRIANSSREICSTLRLHRALKCALPEAKVRLLVIIDLQRKSDLVCLQNIEDVLFCRVHAKLFANPDCHFAAQMLANTEAYSEAVARALRHWSGHSSSLVMAPNVESLVGDCDQYDGGDPAKSLYAPRLVA</sequence>
<gene>
    <name evidence="1" type="ORF">NSCI0253_LOCUS1350</name>
</gene>
<dbReference type="InterPro" id="IPR014903">
    <property type="entry name" value="DUF1796"/>
</dbReference>
<dbReference type="AlphaFoldDB" id="A0A7S0ZN13"/>
<dbReference type="Pfam" id="PF08795">
    <property type="entry name" value="DUF1796"/>
    <property type="match status" value="1"/>
</dbReference>
<name>A0A7S0ZN13_NOCSC</name>
<organism evidence="1">
    <name type="scientific">Noctiluca scintillans</name>
    <name type="common">Sea sparkle</name>
    <name type="synonym">Red tide dinoflagellate</name>
    <dbReference type="NCBI Taxonomy" id="2966"/>
    <lineage>
        <taxon>Eukaryota</taxon>
        <taxon>Sar</taxon>
        <taxon>Alveolata</taxon>
        <taxon>Dinophyceae</taxon>
        <taxon>Noctilucales</taxon>
        <taxon>Noctilucaceae</taxon>
        <taxon>Noctiluca</taxon>
    </lineage>
</organism>
<accession>A0A7S0ZN13</accession>
<reference evidence="1" key="1">
    <citation type="submission" date="2021-01" db="EMBL/GenBank/DDBJ databases">
        <authorList>
            <person name="Corre E."/>
            <person name="Pelletier E."/>
            <person name="Niang G."/>
            <person name="Scheremetjew M."/>
            <person name="Finn R."/>
            <person name="Kale V."/>
            <person name="Holt S."/>
            <person name="Cochrane G."/>
            <person name="Meng A."/>
            <person name="Brown T."/>
            <person name="Cohen L."/>
        </authorList>
    </citation>
    <scope>NUCLEOTIDE SEQUENCE</scope>
</reference>
<evidence type="ECO:0000313" key="1">
    <source>
        <dbReference type="EMBL" id="CAD8827004.1"/>
    </source>
</evidence>
<protein>
    <submittedName>
        <fullName evidence="1">Uncharacterized protein</fullName>
    </submittedName>
</protein>
<proteinExistence type="predicted"/>
<dbReference type="EMBL" id="HBFQ01001973">
    <property type="protein sequence ID" value="CAD8827004.1"/>
    <property type="molecule type" value="Transcribed_RNA"/>
</dbReference>